<dbReference type="OrthoDB" id="3375207at2"/>
<dbReference type="Pfam" id="PF01022">
    <property type="entry name" value="HTH_5"/>
    <property type="match status" value="1"/>
</dbReference>
<evidence type="ECO:0000313" key="4">
    <source>
        <dbReference type="Proteomes" id="UP000245166"/>
    </source>
</evidence>
<sequence>MRETTSTLDVDGDTGTRDRVRALVVQRGPVGASTLAEILDLTPAAVRRHLAALVQAGEIAERAVISAGPRGRGRPAREYVATPAAQHHLPNTSAALAADALRHLADVLGPEAVAEFAQARVATLEATYRPVVEAAGDDLHDRARALAQLFSESGYAASTRELGTALQLCQGHCPVQQVAEQFPQLCEAETGLISRLLGVHVQRLATIASGGHACTTHIPTISVRPPSVRATQQPQPSQKEAAE</sequence>
<dbReference type="GO" id="GO:0003700">
    <property type="term" value="F:DNA-binding transcription factor activity"/>
    <property type="evidence" value="ECO:0007669"/>
    <property type="project" value="InterPro"/>
</dbReference>
<feature type="domain" description="HTH arsR-type" evidence="2">
    <location>
        <begin position="28"/>
        <end position="57"/>
    </location>
</feature>
<dbReference type="InterPro" id="IPR036388">
    <property type="entry name" value="WH-like_DNA-bd_sf"/>
</dbReference>
<feature type="region of interest" description="Disordered" evidence="1">
    <location>
        <begin position="224"/>
        <end position="243"/>
    </location>
</feature>
<dbReference type="AlphaFoldDB" id="A0A2U1ZZC7"/>
<name>A0A2U1ZZC7_9MICO</name>
<keyword evidence="4" id="KW-1185">Reference proteome</keyword>
<accession>A0A2U1ZZC7</accession>
<organism evidence="3 4">
    <name type="scientific">Serinibacter arcticus</name>
    <dbReference type="NCBI Taxonomy" id="1655435"/>
    <lineage>
        <taxon>Bacteria</taxon>
        <taxon>Bacillati</taxon>
        <taxon>Actinomycetota</taxon>
        <taxon>Actinomycetes</taxon>
        <taxon>Micrococcales</taxon>
        <taxon>Beutenbergiaceae</taxon>
        <taxon>Serinibacter</taxon>
    </lineage>
</organism>
<evidence type="ECO:0000259" key="2">
    <source>
        <dbReference type="Pfam" id="PF01022"/>
    </source>
</evidence>
<proteinExistence type="predicted"/>
<dbReference type="InterPro" id="IPR036390">
    <property type="entry name" value="WH_DNA-bd_sf"/>
</dbReference>
<dbReference type="Proteomes" id="UP000245166">
    <property type="component" value="Unassembled WGS sequence"/>
</dbReference>
<reference evidence="3 4" key="1">
    <citation type="submission" date="2018-03" db="EMBL/GenBank/DDBJ databases">
        <title>Genome assembly of novel Miniimonas species PCH200.</title>
        <authorList>
            <person name="Thakur V."/>
            <person name="Kumar V."/>
            <person name="Singh D."/>
        </authorList>
    </citation>
    <scope>NUCLEOTIDE SEQUENCE [LARGE SCALE GENOMIC DNA]</scope>
    <source>
        <strain evidence="3 4">PCH200</strain>
    </source>
</reference>
<protein>
    <submittedName>
        <fullName evidence="3">Transcriptional regulator</fullName>
    </submittedName>
</protein>
<evidence type="ECO:0000313" key="3">
    <source>
        <dbReference type="EMBL" id="PWD52346.1"/>
    </source>
</evidence>
<dbReference type="EMBL" id="PYHR01000002">
    <property type="protein sequence ID" value="PWD52346.1"/>
    <property type="molecule type" value="Genomic_DNA"/>
</dbReference>
<dbReference type="Gene3D" id="1.10.10.10">
    <property type="entry name" value="Winged helix-like DNA-binding domain superfamily/Winged helix DNA-binding domain"/>
    <property type="match status" value="1"/>
</dbReference>
<feature type="compositionally biased region" description="Polar residues" evidence="1">
    <location>
        <begin position="229"/>
        <end position="243"/>
    </location>
</feature>
<gene>
    <name evidence="3" type="ORF">C8046_04015</name>
</gene>
<dbReference type="InterPro" id="IPR001845">
    <property type="entry name" value="HTH_ArsR_DNA-bd_dom"/>
</dbReference>
<evidence type="ECO:0000256" key="1">
    <source>
        <dbReference type="SAM" id="MobiDB-lite"/>
    </source>
</evidence>
<dbReference type="SUPFAM" id="SSF46785">
    <property type="entry name" value="Winged helix' DNA-binding domain"/>
    <property type="match status" value="1"/>
</dbReference>
<comment type="caution">
    <text evidence="3">The sequence shown here is derived from an EMBL/GenBank/DDBJ whole genome shotgun (WGS) entry which is preliminary data.</text>
</comment>